<evidence type="ECO:0000256" key="3">
    <source>
        <dbReference type="ARBA" id="ARBA00022692"/>
    </source>
</evidence>
<gene>
    <name evidence="7" type="ORF">JKP88DRAFT_222167</name>
</gene>
<dbReference type="GO" id="GO:0012505">
    <property type="term" value="C:endomembrane system"/>
    <property type="evidence" value="ECO:0007669"/>
    <property type="project" value="TreeGrafter"/>
</dbReference>
<dbReference type="InterPro" id="IPR008429">
    <property type="entry name" value="CLPTM1"/>
</dbReference>
<accession>A0A836CDE6</accession>
<dbReference type="GO" id="GO:0016020">
    <property type="term" value="C:membrane"/>
    <property type="evidence" value="ECO:0007669"/>
    <property type="project" value="UniProtKB-SubCell"/>
</dbReference>
<evidence type="ECO:0000313" key="8">
    <source>
        <dbReference type="Proteomes" id="UP000664859"/>
    </source>
</evidence>
<evidence type="ECO:0000256" key="1">
    <source>
        <dbReference type="ARBA" id="ARBA00004141"/>
    </source>
</evidence>
<dbReference type="PANTHER" id="PTHR21347:SF0">
    <property type="entry name" value="LIPID SCRAMBLASE CLPTM1L"/>
    <property type="match status" value="1"/>
</dbReference>
<comment type="similarity">
    <text evidence="2">Belongs to the CLPTM1 family.</text>
</comment>
<dbReference type="OrthoDB" id="378564at2759"/>
<evidence type="ECO:0000313" key="7">
    <source>
        <dbReference type="EMBL" id="KAG5181569.1"/>
    </source>
</evidence>
<evidence type="ECO:0000256" key="5">
    <source>
        <dbReference type="ARBA" id="ARBA00023136"/>
    </source>
</evidence>
<dbReference type="PANTHER" id="PTHR21347">
    <property type="entry name" value="CLEFT LIP AND PALATE ASSOCIATED TRANSMEMBRANE PROTEIN-RELATED"/>
    <property type="match status" value="1"/>
</dbReference>
<comment type="subcellular location">
    <subcellularLocation>
        <location evidence="1">Membrane</location>
        <topology evidence="1">Multi-pass membrane protein</topology>
    </subcellularLocation>
</comment>
<organism evidence="7 8">
    <name type="scientific">Tribonema minus</name>
    <dbReference type="NCBI Taxonomy" id="303371"/>
    <lineage>
        <taxon>Eukaryota</taxon>
        <taxon>Sar</taxon>
        <taxon>Stramenopiles</taxon>
        <taxon>Ochrophyta</taxon>
        <taxon>PX clade</taxon>
        <taxon>Xanthophyceae</taxon>
        <taxon>Tribonematales</taxon>
        <taxon>Tribonemataceae</taxon>
        <taxon>Tribonema</taxon>
    </lineage>
</organism>
<keyword evidence="5" id="KW-0472">Membrane</keyword>
<keyword evidence="3" id="KW-0812">Transmembrane</keyword>
<keyword evidence="8" id="KW-1185">Reference proteome</keyword>
<feature type="compositionally biased region" description="Basic residues" evidence="6">
    <location>
        <begin position="120"/>
        <end position="130"/>
    </location>
</feature>
<comment type="caution">
    <text evidence="7">The sequence shown here is derived from an EMBL/GenBank/DDBJ whole genome shotgun (WGS) entry which is preliminary data.</text>
</comment>
<protein>
    <submittedName>
        <fullName evidence="7">Uncharacterized protein</fullName>
    </submittedName>
</protein>
<feature type="region of interest" description="Disordered" evidence="6">
    <location>
        <begin position="75"/>
        <end position="130"/>
    </location>
</feature>
<dbReference type="EMBL" id="JAFCMP010000312">
    <property type="protein sequence ID" value="KAG5181569.1"/>
    <property type="molecule type" value="Genomic_DNA"/>
</dbReference>
<name>A0A836CDE6_9STRA</name>
<reference evidence="7" key="1">
    <citation type="submission" date="2021-02" db="EMBL/GenBank/DDBJ databases">
        <title>First Annotated Genome of the Yellow-green Alga Tribonema minus.</title>
        <authorList>
            <person name="Mahan K.M."/>
        </authorList>
    </citation>
    <scope>NUCLEOTIDE SEQUENCE</scope>
    <source>
        <strain evidence="7">UTEX B ZZ1240</strain>
    </source>
</reference>
<evidence type="ECO:0000256" key="2">
    <source>
        <dbReference type="ARBA" id="ARBA00009310"/>
    </source>
</evidence>
<evidence type="ECO:0000256" key="4">
    <source>
        <dbReference type="ARBA" id="ARBA00022989"/>
    </source>
</evidence>
<dbReference type="AlphaFoldDB" id="A0A836CDE6"/>
<evidence type="ECO:0000256" key="6">
    <source>
        <dbReference type="SAM" id="MobiDB-lite"/>
    </source>
</evidence>
<dbReference type="Proteomes" id="UP000664859">
    <property type="component" value="Unassembled WGS sequence"/>
</dbReference>
<proteinExistence type="inferred from homology"/>
<keyword evidence="4" id="KW-1133">Transmembrane helix</keyword>
<sequence>MTPQLYINYKLKSVAHLPWRFLCYRFLNTGIDDLFSFIIRMPVMHRVSCFRDDLVFIAYLYQRWTYPTDTSRAMALEDGGTGEVEGEVDTNPKKHGKEPQPPQQAAKPPQLTEKRSNGVQHRKKPPQSTN</sequence>